<keyword evidence="3" id="KW-1185">Reference proteome</keyword>
<evidence type="ECO:0008006" key="4">
    <source>
        <dbReference type="Google" id="ProtNLM"/>
    </source>
</evidence>
<evidence type="ECO:0000313" key="2">
    <source>
        <dbReference type="EMBL" id="MEH7828225.1"/>
    </source>
</evidence>
<dbReference type="EMBL" id="JBALHR010000004">
    <property type="protein sequence ID" value="MEH7828225.1"/>
    <property type="molecule type" value="Genomic_DNA"/>
</dbReference>
<organism evidence="2 3">
    <name type="scientific">Gemmobacter denitrificans</name>
    <dbReference type="NCBI Taxonomy" id="3123040"/>
    <lineage>
        <taxon>Bacteria</taxon>
        <taxon>Pseudomonadati</taxon>
        <taxon>Pseudomonadota</taxon>
        <taxon>Alphaproteobacteria</taxon>
        <taxon>Rhodobacterales</taxon>
        <taxon>Paracoccaceae</taxon>
        <taxon>Gemmobacter</taxon>
    </lineage>
</organism>
<gene>
    <name evidence="2" type="ORF">V6590_08685</name>
</gene>
<feature type="chain" id="PRO_5046355589" description="Lipoprotein" evidence="1">
    <location>
        <begin position="19"/>
        <end position="117"/>
    </location>
</feature>
<dbReference type="RefSeq" id="WP_335421982.1">
    <property type="nucleotide sequence ID" value="NZ_JBALHR010000004.1"/>
</dbReference>
<proteinExistence type="predicted"/>
<evidence type="ECO:0000256" key="1">
    <source>
        <dbReference type="SAM" id="SignalP"/>
    </source>
</evidence>
<comment type="caution">
    <text evidence="2">The sequence shown here is derived from an EMBL/GenBank/DDBJ whole genome shotgun (WGS) entry which is preliminary data.</text>
</comment>
<reference evidence="2" key="1">
    <citation type="submission" date="2024-02" db="EMBL/GenBank/DDBJ databases">
        <title>Genome sequences of strain Gemmobacter sp. JM10B15.</title>
        <authorList>
            <person name="Zhang M."/>
        </authorList>
    </citation>
    <scope>NUCLEOTIDE SEQUENCE</scope>
    <source>
        <strain evidence="2">JM10B15</strain>
    </source>
</reference>
<sequence length="117" mass="11806">MKLHALALLAAISLPACVQTGAEKAARPDPAMVAAEAATGVSAENIVAYSGNGAGLGVVIAGLPDILFYKSATTDKAQLKAAPARICGGRGVAAAQDMDLEHPEQLPGVRKLVVTCK</sequence>
<keyword evidence="1" id="KW-0732">Signal</keyword>
<name>A0ABU8BU44_9RHOB</name>
<feature type="signal peptide" evidence="1">
    <location>
        <begin position="1"/>
        <end position="18"/>
    </location>
</feature>
<evidence type="ECO:0000313" key="3">
    <source>
        <dbReference type="Proteomes" id="UP001431963"/>
    </source>
</evidence>
<protein>
    <recommendedName>
        <fullName evidence="4">Lipoprotein</fullName>
    </recommendedName>
</protein>
<accession>A0ABU8BU44</accession>
<dbReference type="Proteomes" id="UP001431963">
    <property type="component" value="Unassembled WGS sequence"/>
</dbReference>